<dbReference type="EMBL" id="JBJKFK010002108">
    <property type="protein sequence ID" value="KAL3311617.1"/>
    <property type="molecule type" value="Genomic_DNA"/>
</dbReference>
<gene>
    <name evidence="3" type="ORF">Ciccas_009799</name>
</gene>
<dbReference type="AlphaFoldDB" id="A0ABD2PXH2"/>
<evidence type="ECO:0008006" key="5">
    <source>
        <dbReference type="Google" id="ProtNLM"/>
    </source>
</evidence>
<accession>A0ABD2PXH2</accession>
<evidence type="ECO:0000313" key="4">
    <source>
        <dbReference type="Proteomes" id="UP001626550"/>
    </source>
</evidence>
<sequence length="89" mass="9480">METHKLALDVGRSWALLIPLFELFMSCAARAMVRPVVAADPLELGPPGPPVPGLNGCSGTDEEKEDDFGVELLDRPGLGVNPHMAKPMS</sequence>
<comment type="caution">
    <text evidence="3">The sequence shown here is derived from an EMBL/GenBank/DDBJ whole genome shotgun (WGS) entry which is preliminary data.</text>
</comment>
<name>A0ABD2PXH2_9PLAT</name>
<evidence type="ECO:0000256" key="2">
    <source>
        <dbReference type="SAM" id="SignalP"/>
    </source>
</evidence>
<dbReference type="Proteomes" id="UP001626550">
    <property type="component" value="Unassembled WGS sequence"/>
</dbReference>
<feature type="chain" id="PRO_5044852066" description="Secreted protein" evidence="2">
    <location>
        <begin position="30"/>
        <end position="89"/>
    </location>
</feature>
<proteinExistence type="predicted"/>
<feature type="signal peptide" evidence="2">
    <location>
        <begin position="1"/>
        <end position="29"/>
    </location>
</feature>
<reference evidence="3 4" key="1">
    <citation type="submission" date="2024-11" db="EMBL/GenBank/DDBJ databases">
        <title>Adaptive evolution of stress response genes in parasites aligns with host niche diversity.</title>
        <authorList>
            <person name="Hahn C."/>
            <person name="Resl P."/>
        </authorList>
    </citation>
    <scope>NUCLEOTIDE SEQUENCE [LARGE SCALE GENOMIC DNA]</scope>
    <source>
        <strain evidence="3">EGGRZ-B1_66</strain>
        <tissue evidence="3">Body</tissue>
    </source>
</reference>
<protein>
    <recommendedName>
        <fullName evidence="5">Secreted protein</fullName>
    </recommendedName>
</protein>
<keyword evidence="4" id="KW-1185">Reference proteome</keyword>
<evidence type="ECO:0000313" key="3">
    <source>
        <dbReference type="EMBL" id="KAL3311617.1"/>
    </source>
</evidence>
<keyword evidence="2" id="KW-0732">Signal</keyword>
<organism evidence="3 4">
    <name type="scientific">Cichlidogyrus casuarinus</name>
    <dbReference type="NCBI Taxonomy" id="1844966"/>
    <lineage>
        <taxon>Eukaryota</taxon>
        <taxon>Metazoa</taxon>
        <taxon>Spiralia</taxon>
        <taxon>Lophotrochozoa</taxon>
        <taxon>Platyhelminthes</taxon>
        <taxon>Monogenea</taxon>
        <taxon>Monopisthocotylea</taxon>
        <taxon>Dactylogyridea</taxon>
        <taxon>Ancyrocephalidae</taxon>
        <taxon>Cichlidogyrus</taxon>
    </lineage>
</organism>
<evidence type="ECO:0000256" key="1">
    <source>
        <dbReference type="SAM" id="MobiDB-lite"/>
    </source>
</evidence>
<feature type="region of interest" description="Disordered" evidence="1">
    <location>
        <begin position="43"/>
        <end position="64"/>
    </location>
</feature>